<sequence length="1185" mass="136023">MRPRIGMISKHYSWIFAILAFLLHILGIVKCLALLIGICFFVLGVLCIIYVQHGDLDQFLENSHPQNPLEPPRPLGLNLVCEQKPIVLYSPNIKIQTESRKHFGLGHTQQPSHQLSPHRQQQQQQSFESRKRGLIDSGIELLFKKHSKNVREGHLKVHDVYLESREASPASSGGKHANTPKGEEKKWKPFDNIKIYSEKKKPLTSVGYDKQDAENVSFGEDVSMTPSPRRYNPTFSHDGHLLDEHGSPKRKQRAMLSGNKPIDQRLHTIIDYIIRDFIDSWFCSLSDNKEFSDYRVRNCIEECVTNICARAKNVQWIPLMTTKLIENVANHTRFYRLANQAINSQNEERNAKHQEKKSPQRKSKKSQHKRNKSDTDLEWYFGSSAAQKSVANSKFYTEPVNEKVLTDPEANLITAFFNQCDTYKKECMDDRELEKHLTNIMETVLYFTLPEEDFACIPLRTFLSTLLANVFLKPILDMLSDPDFLNLQVARLFSKETPPVEYFIKALRQSTDLSELRACRQLITKHMNLKYKDHSASAEVASLKYTQKLIDLRINYLQSNKDISNVEMSRLGTKLPLLSLDELLLKELAQYYFLDYLSALNLQKYVIFYVKANDWKSMTNRHLAEVQSNKYRGSREELYKNLREKANEIFKEYLQRQSENCLDVDGGLIEALSIKLRDHILPPDGSWFDSISKFVYEKLKNEDIFLNKFYQSSAYRSLLLELEFVGHGSEPDVDNPLQSYSETGSDSNSGDINFDDDLIGVDIISSKPEIILPKPDLLEIANFKHCRSHSDCTGIVPSYSDLNLECVCIDTIDGNKLAVAKEPQQERAKSAPTRPRVPEIQIDNKQKLTAKIINTAILCEGQYAVYAIQVVVVEDNQQKSWHIYRRYSKFLELKKILTKKYPAVSKIPFPAKKTFHNTQRAVLEHRMVLLNDFLSIICEWAADNDDMMRTVREFLEPDTDDRKIHGGVVIRTIETLVNPLKTGMRTIRNMPDTLVGGFSKLLLGKGPLKEPSFLEVNYLEQSSEYPALAAALHLLDEVFDLQARSQWLRRGLINRVLGAPWVSQTANKKIIQAAKSLIEVEKIDHLLGAILNSLWPEGKRMKQSTPREDNTKLRTRVAARMALFALLSDDLKHVVGSETTRAGLLNFFTLWQQKKLNLRLALILLNDILTTLYGVDSMTKHVKQC</sequence>
<dbReference type="InterPro" id="IPR003114">
    <property type="entry name" value="Phox_assoc"/>
</dbReference>
<feature type="compositionally biased region" description="Low complexity" evidence="2">
    <location>
        <begin position="109"/>
        <end position="126"/>
    </location>
</feature>
<evidence type="ECO:0008006" key="9">
    <source>
        <dbReference type="Google" id="ProtNLM"/>
    </source>
</evidence>
<protein>
    <recommendedName>
        <fullName evidence="9">Sorting nexin</fullName>
    </recommendedName>
</protein>
<dbReference type="PROSITE" id="PS51207">
    <property type="entry name" value="PXA"/>
    <property type="match status" value="1"/>
</dbReference>
<feature type="region of interest" description="Disordered" evidence="2">
    <location>
        <begin position="345"/>
        <end position="373"/>
    </location>
</feature>
<feature type="domain" description="PX" evidence="5">
    <location>
        <begin position="844"/>
        <end position="962"/>
    </location>
</feature>
<dbReference type="PROSITE" id="PS50132">
    <property type="entry name" value="RGS"/>
    <property type="match status" value="1"/>
</dbReference>
<dbReference type="PANTHER" id="PTHR22775">
    <property type="entry name" value="SORTING NEXIN"/>
    <property type="match status" value="1"/>
</dbReference>
<dbReference type="Pfam" id="PF02194">
    <property type="entry name" value="PXA"/>
    <property type="match status" value="1"/>
</dbReference>
<feature type="compositionally biased region" description="Basic residues" evidence="2">
    <location>
        <begin position="359"/>
        <end position="371"/>
    </location>
</feature>
<dbReference type="GO" id="GO:0005769">
    <property type="term" value="C:early endosome"/>
    <property type="evidence" value="ECO:0007669"/>
    <property type="project" value="TreeGrafter"/>
</dbReference>
<feature type="region of interest" description="Disordered" evidence="2">
    <location>
        <begin position="166"/>
        <end position="186"/>
    </location>
</feature>
<dbReference type="SMART" id="SM00315">
    <property type="entry name" value="RGS"/>
    <property type="match status" value="1"/>
</dbReference>
<evidence type="ECO:0000256" key="3">
    <source>
        <dbReference type="SAM" id="Phobius"/>
    </source>
</evidence>
<dbReference type="PANTHER" id="PTHR22775:SF3">
    <property type="entry name" value="SORTING NEXIN-13"/>
    <property type="match status" value="1"/>
</dbReference>
<dbReference type="Gene3D" id="1.10.167.10">
    <property type="entry name" value="Regulator of G-protein Signalling 4, domain 2"/>
    <property type="match status" value="1"/>
</dbReference>
<dbReference type="InterPro" id="IPR036305">
    <property type="entry name" value="RGS_sf"/>
</dbReference>
<keyword evidence="3" id="KW-1133">Transmembrane helix</keyword>
<dbReference type="InterPro" id="IPR001683">
    <property type="entry name" value="PX_dom"/>
</dbReference>
<dbReference type="SUPFAM" id="SSF64268">
    <property type="entry name" value="PX domain"/>
    <property type="match status" value="1"/>
</dbReference>
<reference evidence="7 8" key="1">
    <citation type="submission" date="2020-11" db="EMBL/GenBank/DDBJ databases">
        <authorList>
            <person name="Wallbank WR R."/>
            <person name="Pardo Diaz C."/>
            <person name="Kozak K."/>
            <person name="Martin S."/>
            <person name="Jiggins C."/>
            <person name="Moest M."/>
            <person name="Warren A I."/>
            <person name="Generalovic N T."/>
            <person name="Byers J.R.P. K."/>
            <person name="Montejo-Kovacevich G."/>
            <person name="Yen C E."/>
        </authorList>
    </citation>
    <scope>NUCLEOTIDE SEQUENCE [LARGE SCALE GENOMIC DNA]</scope>
</reference>
<dbReference type="Pfam" id="PF00787">
    <property type="entry name" value="PX"/>
    <property type="match status" value="1"/>
</dbReference>
<evidence type="ECO:0000259" key="4">
    <source>
        <dbReference type="PROSITE" id="PS50132"/>
    </source>
</evidence>
<evidence type="ECO:0000313" key="8">
    <source>
        <dbReference type="Proteomes" id="UP000594454"/>
    </source>
</evidence>
<dbReference type="Pfam" id="PF08628">
    <property type="entry name" value="Nexin_C"/>
    <property type="match status" value="1"/>
</dbReference>
<dbReference type="Pfam" id="PF00615">
    <property type="entry name" value="RGS"/>
    <property type="match status" value="1"/>
</dbReference>
<dbReference type="InterPro" id="IPR016137">
    <property type="entry name" value="RGS"/>
</dbReference>
<comment type="similarity">
    <text evidence="1">Belongs to the sorting nexin family.</text>
</comment>
<feature type="region of interest" description="Disordered" evidence="2">
    <location>
        <begin position="103"/>
        <end position="130"/>
    </location>
</feature>
<dbReference type="OrthoDB" id="5772781at2759"/>
<proteinExistence type="inferred from homology"/>
<name>A0A7R8Z1T5_HERIL</name>
<dbReference type="InterPro" id="IPR013937">
    <property type="entry name" value="Sorting_nexin_C"/>
</dbReference>
<feature type="transmembrane region" description="Helical" evidence="3">
    <location>
        <begin position="12"/>
        <end position="43"/>
    </location>
</feature>
<keyword evidence="8" id="KW-1185">Reference proteome</keyword>
<dbReference type="Proteomes" id="UP000594454">
    <property type="component" value="Chromosome 6"/>
</dbReference>
<dbReference type="SMART" id="SM00313">
    <property type="entry name" value="PXA"/>
    <property type="match status" value="1"/>
</dbReference>
<evidence type="ECO:0000256" key="1">
    <source>
        <dbReference type="ARBA" id="ARBA00010883"/>
    </source>
</evidence>
<evidence type="ECO:0000256" key="2">
    <source>
        <dbReference type="SAM" id="MobiDB-lite"/>
    </source>
</evidence>
<feature type="domain" description="PXA" evidence="6">
    <location>
        <begin position="259"/>
        <end position="497"/>
    </location>
</feature>
<dbReference type="GO" id="GO:0035091">
    <property type="term" value="F:phosphatidylinositol binding"/>
    <property type="evidence" value="ECO:0007669"/>
    <property type="project" value="InterPro"/>
</dbReference>
<gene>
    <name evidence="7" type="ORF">HERILL_LOCUS14658</name>
</gene>
<dbReference type="EMBL" id="LR899014">
    <property type="protein sequence ID" value="CAD7092283.1"/>
    <property type="molecule type" value="Genomic_DNA"/>
</dbReference>
<keyword evidence="3" id="KW-0472">Membrane</keyword>
<keyword evidence="3" id="KW-0812">Transmembrane</keyword>
<evidence type="ECO:0000313" key="7">
    <source>
        <dbReference type="EMBL" id="CAD7092283.1"/>
    </source>
</evidence>
<feature type="domain" description="RGS" evidence="4">
    <location>
        <begin position="579"/>
        <end position="719"/>
    </location>
</feature>
<evidence type="ECO:0000259" key="6">
    <source>
        <dbReference type="PROSITE" id="PS51207"/>
    </source>
</evidence>
<feature type="compositionally biased region" description="Basic and acidic residues" evidence="2">
    <location>
        <begin position="346"/>
        <end position="358"/>
    </location>
</feature>
<organism evidence="7 8">
    <name type="scientific">Hermetia illucens</name>
    <name type="common">Black soldier fly</name>
    <dbReference type="NCBI Taxonomy" id="343691"/>
    <lineage>
        <taxon>Eukaryota</taxon>
        <taxon>Metazoa</taxon>
        <taxon>Ecdysozoa</taxon>
        <taxon>Arthropoda</taxon>
        <taxon>Hexapoda</taxon>
        <taxon>Insecta</taxon>
        <taxon>Pterygota</taxon>
        <taxon>Neoptera</taxon>
        <taxon>Endopterygota</taxon>
        <taxon>Diptera</taxon>
        <taxon>Brachycera</taxon>
        <taxon>Stratiomyomorpha</taxon>
        <taxon>Stratiomyidae</taxon>
        <taxon>Hermetiinae</taxon>
        <taxon>Hermetia</taxon>
    </lineage>
</organism>
<dbReference type="InParanoid" id="A0A7R8Z1T5"/>
<dbReference type="Gene3D" id="3.30.1520.10">
    <property type="entry name" value="Phox-like domain"/>
    <property type="match status" value="1"/>
</dbReference>
<dbReference type="OMA" id="EHRMEIL"/>
<dbReference type="InterPro" id="IPR036871">
    <property type="entry name" value="PX_dom_sf"/>
</dbReference>
<dbReference type="AlphaFoldDB" id="A0A7R8Z1T5"/>
<accession>A0A7R8Z1T5</accession>
<dbReference type="PROSITE" id="PS50195">
    <property type="entry name" value="PX"/>
    <property type="match status" value="1"/>
</dbReference>
<dbReference type="SUPFAM" id="SSF48097">
    <property type="entry name" value="Regulator of G-protein signaling, RGS"/>
    <property type="match status" value="1"/>
</dbReference>
<dbReference type="SMART" id="SM00312">
    <property type="entry name" value="PX"/>
    <property type="match status" value="1"/>
</dbReference>
<dbReference type="InterPro" id="IPR044926">
    <property type="entry name" value="RGS_subdomain_2"/>
</dbReference>
<evidence type="ECO:0000259" key="5">
    <source>
        <dbReference type="PROSITE" id="PS50195"/>
    </source>
</evidence>